<keyword evidence="2" id="KW-1185">Reference proteome</keyword>
<dbReference type="AlphaFoldDB" id="A0AAF0UI88"/>
<dbReference type="EMBL" id="CP133620">
    <property type="protein sequence ID" value="WMV45943.1"/>
    <property type="molecule type" value="Genomic_DNA"/>
</dbReference>
<dbReference type="Proteomes" id="UP001234989">
    <property type="component" value="Chromosome 9"/>
</dbReference>
<evidence type="ECO:0000313" key="2">
    <source>
        <dbReference type="Proteomes" id="UP001234989"/>
    </source>
</evidence>
<reference evidence="1" key="1">
    <citation type="submission" date="2023-08" db="EMBL/GenBank/DDBJ databases">
        <title>A de novo genome assembly of Solanum verrucosum Schlechtendal, a Mexican diploid species geographically isolated from the other diploid A-genome species in potato relatives.</title>
        <authorList>
            <person name="Hosaka K."/>
        </authorList>
    </citation>
    <scope>NUCLEOTIDE SEQUENCE</scope>
    <source>
        <tissue evidence="1">Young leaves</tissue>
    </source>
</reference>
<organism evidence="1 2">
    <name type="scientific">Solanum verrucosum</name>
    <dbReference type="NCBI Taxonomy" id="315347"/>
    <lineage>
        <taxon>Eukaryota</taxon>
        <taxon>Viridiplantae</taxon>
        <taxon>Streptophyta</taxon>
        <taxon>Embryophyta</taxon>
        <taxon>Tracheophyta</taxon>
        <taxon>Spermatophyta</taxon>
        <taxon>Magnoliopsida</taxon>
        <taxon>eudicotyledons</taxon>
        <taxon>Gunneridae</taxon>
        <taxon>Pentapetalae</taxon>
        <taxon>asterids</taxon>
        <taxon>lamiids</taxon>
        <taxon>Solanales</taxon>
        <taxon>Solanaceae</taxon>
        <taxon>Solanoideae</taxon>
        <taxon>Solaneae</taxon>
        <taxon>Solanum</taxon>
    </lineage>
</organism>
<sequence length="43" mass="4904">MKLPKQRLPFTSHFTTRCEDHELWGGSWGCISFLGVCQVRGGH</sequence>
<protein>
    <submittedName>
        <fullName evidence="1">Uncharacterized protein</fullName>
    </submittedName>
</protein>
<accession>A0AAF0UI88</accession>
<proteinExistence type="predicted"/>
<name>A0AAF0UI88_SOLVR</name>
<evidence type="ECO:0000313" key="1">
    <source>
        <dbReference type="EMBL" id="WMV45943.1"/>
    </source>
</evidence>
<gene>
    <name evidence="1" type="ORF">MTR67_039328</name>
</gene>